<dbReference type="Pfam" id="PF04967">
    <property type="entry name" value="HTH_10"/>
    <property type="match status" value="1"/>
</dbReference>
<dbReference type="Gene3D" id="3.30.450.20">
    <property type="entry name" value="PAS domain"/>
    <property type="match status" value="1"/>
</dbReference>
<evidence type="ECO:0000313" key="5">
    <source>
        <dbReference type="Proteomes" id="UP000011531"/>
    </source>
</evidence>
<dbReference type="AlphaFoldDB" id="L9WYH4"/>
<dbReference type="PANTHER" id="PTHR34236:SF1">
    <property type="entry name" value="DIMETHYL SULFOXIDE REDUCTASE TRANSCRIPTIONAL ACTIVATOR"/>
    <property type="match status" value="1"/>
</dbReference>
<dbReference type="InterPro" id="IPR035965">
    <property type="entry name" value="PAS-like_dom_sf"/>
</dbReference>
<dbReference type="PANTHER" id="PTHR34236">
    <property type="entry name" value="DIMETHYL SULFOXIDE REDUCTASE TRANSCRIPTIONAL ACTIVATOR"/>
    <property type="match status" value="1"/>
</dbReference>
<dbReference type="InterPro" id="IPR031803">
    <property type="entry name" value="BAT_GAF/HTH-assoc"/>
</dbReference>
<dbReference type="RefSeq" id="WP_008425436.1">
    <property type="nucleotide sequence ID" value="NZ_AOIA01000136.1"/>
</dbReference>
<dbReference type="InterPro" id="IPR029016">
    <property type="entry name" value="GAF-like_dom_sf"/>
</dbReference>
<dbReference type="STRING" id="1227498.C492_16421"/>
<keyword evidence="5" id="KW-1185">Reference proteome</keyword>
<dbReference type="InterPro" id="IPR013767">
    <property type="entry name" value="PAS_fold"/>
</dbReference>
<dbReference type="SUPFAM" id="SSF55785">
    <property type="entry name" value="PYP-like sensor domain (PAS domain)"/>
    <property type="match status" value="1"/>
</dbReference>
<dbReference type="NCBIfam" id="TIGR00229">
    <property type="entry name" value="sensory_box"/>
    <property type="match status" value="1"/>
</dbReference>
<dbReference type="Pfam" id="PF00989">
    <property type="entry name" value="PAS"/>
    <property type="match status" value="1"/>
</dbReference>
<dbReference type="PATRIC" id="fig|1227498.3.peg.3238"/>
<gene>
    <name evidence="4" type="ORF">C492_16421</name>
</gene>
<keyword evidence="1" id="KW-0805">Transcription regulation</keyword>
<dbReference type="EMBL" id="AOIA01000136">
    <property type="protein sequence ID" value="ELY54499.1"/>
    <property type="molecule type" value="Genomic_DNA"/>
</dbReference>
<dbReference type="SUPFAM" id="SSF55781">
    <property type="entry name" value="GAF domain-like"/>
    <property type="match status" value="1"/>
</dbReference>
<evidence type="ECO:0000259" key="3">
    <source>
        <dbReference type="PROSITE" id="PS50112"/>
    </source>
</evidence>
<dbReference type="Pfam" id="PF15915">
    <property type="entry name" value="BAT"/>
    <property type="match status" value="1"/>
</dbReference>
<dbReference type="OrthoDB" id="186758at2157"/>
<dbReference type="SMART" id="SM00091">
    <property type="entry name" value="PAS"/>
    <property type="match status" value="1"/>
</dbReference>
<name>L9WYH4_9EURY</name>
<dbReference type="PROSITE" id="PS50112">
    <property type="entry name" value="PAS"/>
    <property type="match status" value="1"/>
</dbReference>
<dbReference type="InterPro" id="IPR000014">
    <property type="entry name" value="PAS"/>
</dbReference>
<dbReference type="Proteomes" id="UP000011531">
    <property type="component" value="Unassembled WGS sequence"/>
</dbReference>
<dbReference type="SMART" id="SM00065">
    <property type="entry name" value="GAF"/>
    <property type="match status" value="1"/>
</dbReference>
<dbReference type="InterPro" id="IPR007050">
    <property type="entry name" value="HTH_bacterioopsin"/>
</dbReference>
<dbReference type="Gene3D" id="3.30.450.40">
    <property type="match status" value="1"/>
</dbReference>
<dbReference type="CDD" id="cd00130">
    <property type="entry name" value="PAS"/>
    <property type="match status" value="1"/>
</dbReference>
<dbReference type="GO" id="GO:0006355">
    <property type="term" value="P:regulation of DNA-templated transcription"/>
    <property type="evidence" value="ECO:0007669"/>
    <property type="project" value="InterPro"/>
</dbReference>
<organism evidence="4 5">
    <name type="scientific">Natronococcus jeotgali DSM 18795</name>
    <dbReference type="NCBI Taxonomy" id="1227498"/>
    <lineage>
        <taxon>Archaea</taxon>
        <taxon>Methanobacteriati</taxon>
        <taxon>Methanobacteriota</taxon>
        <taxon>Stenosarchaea group</taxon>
        <taxon>Halobacteria</taxon>
        <taxon>Halobacteriales</taxon>
        <taxon>Natrialbaceae</taxon>
        <taxon>Natronococcus</taxon>
    </lineage>
</organism>
<sequence>MTRTTSAAADPLLRVLVVGDADPLEAVTEAVTRGFDSVSLVRERALSSAVARVETVDPHCVVCGFDPGGRSPVERLRAERESVPILAVAADAVGALEAGATDVVDPAAPDPLVVARLGRLAAGERDRPTDESTADYRSILEGSSAVVWLLDGDGEVAYASPATDEELGISPDELEGRSVSQVVHPEDRDAVREAVAAAADGPLGASERVRVRLGRADGARRTAELRASNRLEGIVATVAAEPATEAEQLLERLQRLGETGQDLLGATDREAVYRRLCRGAASLECEDGRIELAWVGAIEGGETLEPRAVAGAGDGRLGSLARRHASTMGRAIPESASADRLTEGADEPWRERALEAGIRSALCVPLRYEGFRYGALVLYSTAPAAFDEPTRRGLERLGRVAGVAIDAMESRRALRGDAVAELEFVLRESEPLASIAHRIGRPLTIRSVVPTDGGGTVFATVPDEADEGGEPDGAPLEAVDGLESVRSVGTVGGQRLLEFRVAEPSVATAVAAHGGGVRTLTPTDDRTRLVLELAGPNDVRTFVGALEREWDLELVARRQRGRSPEKAVALDAALRERLSERQRQTLEAAYYAGFFEWPRETTGEGVADSLGISQPTFSRHLRVAQGTVLSVLFDEFDGLE</sequence>
<evidence type="ECO:0000256" key="2">
    <source>
        <dbReference type="ARBA" id="ARBA00023163"/>
    </source>
</evidence>
<reference evidence="4 5" key="1">
    <citation type="journal article" date="2014" name="PLoS Genet.">
        <title>Phylogenetically driven sequencing of extremely halophilic archaea reveals strategies for static and dynamic osmo-response.</title>
        <authorList>
            <person name="Becker E.A."/>
            <person name="Seitzer P.M."/>
            <person name="Tritt A."/>
            <person name="Larsen D."/>
            <person name="Krusor M."/>
            <person name="Yao A.I."/>
            <person name="Wu D."/>
            <person name="Madern D."/>
            <person name="Eisen J.A."/>
            <person name="Darling A.E."/>
            <person name="Facciotti M.T."/>
        </authorList>
    </citation>
    <scope>NUCLEOTIDE SEQUENCE [LARGE SCALE GENOMIC DNA]</scope>
    <source>
        <strain evidence="4 5">DSM 18795</strain>
    </source>
</reference>
<accession>L9WYH4</accession>
<dbReference type="InterPro" id="IPR003018">
    <property type="entry name" value="GAF"/>
</dbReference>
<proteinExistence type="predicted"/>
<protein>
    <submittedName>
        <fullName evidence="4">PAS/PAC sensor protein</fullName>
    </submittedName>
</protein>
<feature type="domain" description="PAS" evidence="3">
    <location>
        <begin position="132"/>
        <end position="202"/>
    </location>
</feature>
<keyword evidence="2" id="KW-0804">Transcription</keyword>
<evidence type="ECO:0000313" key="4">
    <source>
        <dbReference type="EMBL" id="ELY54499.1"/>
    </source>
</evidence>
<comment type="caution">
    <text evidence="4">The sequence shown here is derived from an EMBL/GenBank/DDBJ whole genome shotgun (WGS) entry which is preliminary data.</text>
</comment>
<dbReference type="Pfam" id="PF13185">
    <property type="entry name" value="GAF_2"/>
    <property type="match status" value="1"/>
</dbReference>
<evidence type="ECO:0000256" key="1">
    <source>
        <dbReference type="ARBA" id="ARBA00023015"/>
    </source>
</evidence>